<evidence type="ECO:0000313" key="4">
    <source>
        <dbReference type="Proteomes" id="UP001500456"/>
    </source>
</evidence>
<dbReference type="Gene3D" id="2.60.40.10">
    <property type="entry name" value="Immunoglobulins"/>
    <property type="match status" value="1"/>
</dbReference>
<evidence type="ECO:0000256" key="1">
    <source>
        <dbReference type="SAM" id="MobiDB-lite"/>
    </source>
</evidence>
<feature type="chain" id="PRO_5046375349" description="Choice-of-anchor D domain-containing protein" evidence="2">
    <location>
        <begin position="31"/>
        <end position="212"/>
    </location>
</feature>
<dbReference type="Proteomes" id="UP001500456">
    <property type="component" value="Unassembled WGS sequence"/>
</dbReference>
<dbReference type="InterPro" id="IPR013783">
    <property type="entry name" value="Ig-like_fold"/>
</dbReference>
<feature type="compositionally biased region" description="Acidic residues" evidence="1">
    <location>
        <begin position="187"/>
        <end position="205"/>
    </location>
</feature>
<accession>A0ABP7PZV4</accession>
<evidence type="ECO:0008006" key="5">
    <source>
        <dbReference type="Google" id="ProtNLM"/>
    </source>
</evidence>
<feature type="signal peptide" evidence="2">
    <location>
        <begin position="1"/>
        <end position="30"/>
    </location>
</feature>
<keyword evidence="2" id="KW-0732">Signal</keyword>
<name>A0ABP7PZV4_9ACTN</name>
<comment type="caution">
    <text evidence="3">The sequence shown here is derived from an EMBL/GenBank/DDBJ whole genome shotgun (WGS) entry which is preliminary data.</text>
</comment>
<evidence type="ECO:0000313" key="3">
    <source>
        <dbReference type="EMBL" id="GAA3973864.1"/>
    </source>
</evidence>
<protein>
    <recommendedName>
        <fullName evidence="5">Choice-of-anchor D domain-containing protein</fullName>
    </recommendedName>
</protein>
<evidence type="ECO:0000256" key="2">
    <source>
        <dbReference type="SAM" id="SignalP"/>
    </source>
</evidence>
<organism evidence="3 4">
    <name type="scientific">Streptomyces plumbiresistens</name>
    <dbReference type="NCBI Taxonomy" id="511811"/>
    <lineage>
        <taxon>Bacteria</taxon>
        <taxon>Bacillati</taxon>
        <taxon>Actinomycetota</taxon>
        <taxon>Actinomycetes</taxon>
        <taxon>Kitasatosporales</taxon>
        <taxon>Streptomycetaceae</taxon>
        <taxon>Streptomyces</taxon>
    </lineage>
</organism>
<gene>
    <name evidence="3" type="ORF">GCM10022232_01280</name>
</gene>
<feature type="compositionally biased region" description="Polar residues" evidence="1">
    <location>
        <begin position="124"/>
        <end position="139"/>
    </location>
</feature>
<reference evidence="4" key="1">
    <citation type="journal article" date="2019" name="Int. J. Syst. Evol. Microbiol.">
        <title>The Global Catalogue of Microorganisms (GCM) 10K type strain sequencing project: providing services to taxonomists for standard genome sequencing and annotation.</title>
        <authorList>
            <consortium name="The Broad Institute Genomics Platform"/>
            <consortium name="The Broad Institute Genome Sequencing Center for Infectious Disease"/>
            <person name="Wu L."/>
            <person name="Ma J."/>
        </authorList>
    </citation>
    <scope>NUCLEOTIDE SEQUENCE [LARGE SCALE GENOMIC DNA]</scope>
    <source>
        <strain evidence="4">JCM 16924</strain>
    </source>
</reference>
<feature type="compositionally biased region" description="Pro residues" evidence="1">
    <location>
        <begin position="158"/>
        <end position="169"/>
    </location>
</feature>
<feature type="region of interest" description="Disordered" evidence="1">
    <location>
        <begin position="114"/>
        <end position="212"/>
    </location>
</feature>
<dbReference type="EMBL" id="BAAAZX010000001">
    <property type="protein sequence ID" value="GAA3973864.1"/>
    <property type="molecule type" value="Genomic_DNA"/>
</dbReference>
<keyword evidence="4" id="KW-1185">Reference proteome</keyword>
<proteinExistence type="predicted"/>
<sequence>MPDRTGRAALGTAVALAALLAAGGCGGNSASPGEATTSVDAEPVGAATLFPGSEQEEGQDIDIPQTAVGEPAARDVEIRNKSDEPMVVNDVSATGFEVSDDTCTGETINPGESCTFQLLAPPGESTTGSLTVETDQGSISSDLSAEAVEEDSSSSPQKTPPPTPTPTPTDLPSSADETEIIPTQTPDEPDNTPDGSDDGSEEDVVPESPGVP</sequence>
<dbReference type="PROSITE" id="PS51257">
    <property type="entry name" value="PROKAR_LIPOPROTEIN"/>
    <property type="match status" value="1"/>
</dbReference>